<dbReference type="PANTHER" id="PTHR45527">
    <property type="entry name" value="NONRIBOSOMAL PEPTIDE SYNTHETASE"/>
    <property type="match status" value="1"/>
</dbReference>
<dbReference type="InterPro" id="IPR001031">
    <property type="entry name" value="Thioesterase"/>
</dbReference>
<dbReference type="RefSeq" id="WP_223094332.1">
    <property type="nucleotide sequence ID" value="NZ_CP061913.1"/>
</dbReference>
<name>A0ABV5MKM6_9ACTN</name>
<dbReference type="CDD" id="cd05930">
    <property type="entry name" value="A_NRPS"/>
    <property type="match status" value="1"/>
</dbReference>
<feature type="domain" description="Carrier" evidence="1">
    <location>
        <begin position="717"/>
        <end position="790"/>
    </location>
</feature>
<dbReference type="InterPro" id="IPR009081">
    <property type="entry name" value="PP-bd_ACP"/>
</dbReference>
<dbReference type="Gene3D" id="2.30.38.10">
    <property type="entry name" value="Luciferase, Domain 3"/>
    <property type="match status" value="1"/>
</dbReference>
<comment type="caution">
    <text evidence="2">The sequence shown here is derived from an EMBL/GenBank/DDBJ whole genome shotgun (WGS) entry which is preliminary data.</text>
</comment>
<dbReference type="Gene3D" id="3.30.300.30">
    <property type="match status" value="1"/>
</dbReference>
<dbReference type="SUPFAM" id="SSF56801">
    <property type="entry name" value="Acetyl-CoA synthetase-like"/>
    <property type="match status" value="1"/>
</dbReference>
<evidence type="ECO:0000313" key="2">
    <source>
        <dbReference type="EMBL" id="MFB9449414.1"/>
    </source>
</evidence>
<dbReference type="InterPro" id="IPR000873">
    <property type="entry name" value="AMP-dep_synth/lig_dom"/>
</dbReference>
<dbReference type="Pfam" id="PF00501">
    <property type="entry name" value="AMP-binding"/>
    <property type="match status" value="1"/>
</dbReference>
<dbReference type="InterPro" id="IPR029058">
    <property type="entry name" value="AB_hydrolase_fold"/>
</dbReference>
<dbReference type="SUPFAM" id="SSF53474">
    <property type="entry name" value="alpha/beta-Hydrolases"/>
    <property type="match status" value="1"/>
</dbReference>
<dbReference type="InterPro" id="IPR020845">
    <property type="entry name" value="AMP-binding_CS"/>
</dbReference>
<dbReference type="PROSITE" id="PS00455">
    <property type="entry name" value="AMP_BINDING"/>
    <property type="match status" value="1"/>
</dbReference>
<sequence length="1058" mass="114202">MTRIPRWTVAGAEPGAGLAWHEETVPAQLAGAVRDRAAAEGLDVGRLLLAAHLKVLRELTAERSLVTRYRTDATRYYTATLPNGAWRGIVAAIETADGDAETEVELDLRALGGAPLADDGPDPATVLSLAYVPDGEAYTLFVAYRRDCLTEDFAARVAGYHLAALRLLAEDLDADHTAQSLLSDEESAFQLGPQLNGPDRPLPAELFVELFEAHAQRRPEAIAATHNDTRWTYRDLDDKANHIAHALLERGLRDEDVVAVVMERNLDWLAAALAVFKAGGVYLPVRPDFPAGRIATQLRRSDCRFAVTEPGSDAVLHAATADRDCSIVVAQETYGDDRRGNPGVPIRPEQPAYIYFTSGSTGEPKGAMCEHAGMLNHLFMKVDDMALGAGDVVTQTASQCFDISLWQLMAPLLVGGGTHIVDTDAQLDVTRFIDLLAAGGVQVIQIVPAYLDVMLSHLERDRRALGDLRSVSVTGEALKLGLVQRWFALYPGIALVNAYGATEVSDDTMHAVLDRVPDRDLAIVSVGRSLRNVNTYILDEQQRLVPLGAPGEIAFSGVCVGRGYVNDPERTRQAFTTDAYRPGTRLYRTGDFGRWLPEGTIEFLGRRDEQVKIRGFRIEIGEIENRLLQMPGVREAAVVIDGQSDQTKNLVAFFTGPDALQPADLRDFLAAALPEYMVPAYFHRLDALPLTENGKTNKKLLVGLAGTYAKDGAAYVPPATDTERRLATAWAEVLNVLVGRIGRGDDFFRLGGTSLAAVRLVVKLDRLISLRQLVAHPVLRDLAAAIDGADTPAGPSMSGLLQPLCTPSGTAAATLVCFPYAGGNAVNFQILARELAGSGIAVAAVELPGHDVARADEPLAGVEDVARRVVDELGSRVTGPVLLWGHCAGAAYALAVARRLERAERPPARVYLGALLLDEPGALRAEIAELSALSNPDLTARLHQDSAYIELDLLKSERAELVGRAYRHDVCSTNQYLIEAQTAPAAPRLRTPVEVFVAADDPTTTGFQERYDDWQRLAETVSLHTLPEGGHYFIRSRPADVAVLVAATGLGVSAGHAA</sequence>
<dbReference type="Proteomes" id="UP001589608">
    <property type="component" value="Unassembled WGS sequence"/>
</dbReference>
<dbReference type="PANTHER" id="PTHR45527:SF1">
    <property type="entry name" value="FATTY ACID SYNTHASE"/>
    <property type="match status" value="1"/>
</dbReference>
<dbReference type="InterPro" id="IPR025110">
    <property type="entry name" value="AMP-bd_C"/>
</dbReference>
<dbReference type="InterPro" id="IPR020802">
    <property type="entry name" value="TesA-like"/>
</dbReference>
<dbReference type="SMART" id="SM00824">
    <property type="entry name" value="PKS_TE"/>
    <property type="match status" value="1"/>
</dbReference>
<dbReference type="Gene3D" id="3.40.50.1820">
    <property type="entry name" value="alpha/beta hydrolase"/>
    <property type="match status" value="1"/>
</dbReference>
<keyword evidence="3" id="KW-1185">Reference proteome</keyword>
<dbReference type="Pfam" id="PF13193">
    <property type="entry name" value="AMP-binding_C"/>
    <property type="match status" value="1"/>
</dbReference>
<reference evidence="2 3" key="1">
    <citation type="submission" date="2024-09" db="EMBL/GenBank/DDBJ databases">
        <authorList>
            <person name="Sun Q."/>
            <person name="Mori K."/>
        </authorList>
    </citation>
    <scope>NUCLEOTIDE SEQUENCE [LARGE SCALE GENOMIC DNA]</scope>
    <source>
        <strain evidence="2 3">JCM 3307</strain>
    </source>
</reference>
<proteinExistence type="predicted"/>
<dbReference type="Pfam" id="PF00975">
    <property type="entry name" value="Thioesterase"/>
    <property type="match status" value="1"/>
</dbReference>
<protein>
    <submittedName>
        <fullName evidence="2">Amino acid adenylation domain-containing protein</fullName>
    </submittedName>
</protein>
<dbReference type="Pfam" id="PF00550">
    <property type="entry name" value="PP-binding"/>
    <property type="match status" value="1"/>
</dbReference>
<evidence type="ECO:0000313" key="3">
    <source>
        <dbReference type="Proteomes" id="UP001589608"/>
    </source>
</evidence>
<dbReference type="EMBL" id="JBHMCA010000067">
    <property type="protein sequence ID" value="MFB9449414.1"/>
    <property type="molecule type" value="Genomic_DNA"/>
</dbReference>
<dbReference type="InterPro" id="IPR045851">
    <property type="entry name" value="AMP-bd_C_sf"/>
</dbReference>
<accession>A0ABV5MKM6</accession>
<dbReference type="NCBIfam" id="TIGR01733">
    <property type="entry name" value="AA-adenyl-dom"/>
    <property type="match status" value="1"/>
</dbReference>
<dbReference type="InterPro" id="IPR010071">
    <property type="entry name" value="AA_adenyl_dom"/>
</dbReference>
<dbReference type="PROSITE" id="PS50075">
    <property type="entry name" value="CARRIER"/>
    <property type="match status" value="1"/>
</dbReference>
<dbReference type="Gene3D" id="1.10.1200.10">
    <property type="entry name" value="ACP-like"/>
    <property type="match status" value="1"/>
</dbReference>
<dbReference type="InterPro" id="IPR036736">
    <property type="entry name" value="ACP-like_sf"/>
</dbReference>
<evidence type="ECO:0000259" key="1">
    <source>
        <dbReference type="PROSITE" id="PS50075"/>
    </source>
</evidence>
<dbReference type="Gene3D" id="3.40.50.980">
    <property type="match status" value="2"/>
</dbReference>
<gene>
    <name evidence="2" type="ORF">ACFFTR_40590</name>
</gene>
<organism evidence="2 3">
    <name type="scientific">Dactylosporangium vinaceum</name>
    <dbReference type="NCBI Taxonomy" id="53362"/>
    <lineage>
        <taxon>Bacteria</taxon>
        <taxon>Bacillati</taxon>
        <taxon>Actinomycetota</taxon>
        <taxon>Actinomycetes</taxon>
        <taxon>Micromonosporales</taxon>
        <taxon>Micromonosporaceae</taxon>
        <taxon>Dactylosporangium</taxon>
    </lineage>
</organism>